<keyword evidence="2" id="KW-1185">Reference proteome</keyword>
<sequence>MPESEPMYTQASEFNWLDLVSENRAQIDPRTYEVHQIGWTPSSWASSWTYRWTRKLTRRNLDMLDGRRVWPFMTKWVEETVIITTSEGYDPVPEDDNDYIETESYYDSEPDSDIDEVMSEPLQLEAVPPYSKPSPKNTLFQTHLQTRGQSSYHNMEVLSSYPSTGPENYLPSQVDFDATTVAISSPSSTLPAENYEELNIGKLIAGKFKEAWAHGMETCRSLQGKVKL</sequence>
<protein>
    <submittedName>
        <fullName evidence="1">Uncharacterized protein</fullName>
    </submittedName>
</protein>
<evidence type="ECO:0000313" key="2">
    <source>
        <dbReference type="Proteomes" id="UP001149165"/>
    </source>
</evidence>
<name>A0A9W9FBL3_9EURO</name>
<dbReference type="Proteomes" id="UP001149165">
    <property type="component" value="Unassembled WGS sequence"/>
</dbReference>
<proteinExistence type="predicted"/>
<gene>
    <name evidence="1" type="ORF">N7456_007842</name>
</gene>
<comment type="caution">
    <text evidence="1">The sequence shown here is derived from an EMBL/GenBank/DDBJ whole genome shotgun (WGS) entry which is preliminary data.</text>
</comment>
<accession>A0A9W9FBL3</accession>
<dbReference type="AlphaFoldDB" id="A0A9W9FBL3"/>
<dbReference type="OrthoDB" id="4338824at2759"/>
<reference evidence="1" key="2">
    <citation type="journal article" date="2023" name="IMA Fungus">
        <title>Comparative genomic study of the Penicillium genus elucidates a diverse pangenome and 15 lateral gene transfer events.</title>
        <authorList>
            <person name="Petersen C."/>
            <person name="Sorensen T."/>
            <person name="Nielsen M.R."/>
            <person name="Sondergaard T.E."/>
            <person name="Sorensen J.L."/>
            <person name="Fitzpatrick D.A."/>
            <person name="Frisvad J.C."/>
            <person name="Nielsen K.L."/>
        </authorList>
    </citation>
    <scope>NUCLEOTIDE SEQUENCE</scope>
    <source>
        <strain evidence="1">IBT 30069</strain>
    </source>
</reference>
<evidence type="ECO:0000313" key="1">
    <source>
        <dbReference type="EMBL" id="KAJ5097121.1"/>
    </source>
</evidence>
<organism evidence="1 2">
    <name type="scientific">Penicillium angulare</name>
    <dbReference type="NCBI Taxonomy" id="116970"/>
    <lineage>
        <taxon>Eukaryota</taxon>
        <taxon>Fungi</taxon>
        <taxon>Dikarya</taxon>
        <taxon>Ascomycota</taxon>
        <taxon>Pezizomycotina</taxon>
        <taxon>Eurotiomycetes</taxon>
        <taxon>Eurotiomycetidae</taxon>
        <taxon>Eurotiales</taxon>
        <taxon>Aspergillaceae</taxon>
        <taxon>Penicillium</taxon>
    </lineage>
</organism>
<reference evidence="1" key="1">
    <citation type="submission" date="2022-11" db="EMBL/GenBank/DDBJ databases">
        <authorList>
            <person name="Petersen C."/>
        </authorList>
    </citation>
    <scope>NUCLEOTIDE SEQUENCE</scope>
    <source>
        <strain evidence="1">IBT 30069</strain>
    </source>
</reference>
<dbReference type="EMBL" id="JAPQKH010000005">
    <property type="protein sequence ID" value="KAJ5097121.1"/>
    <property type="molecule type" value="Genomic_DNA"/>
</dbReference>